<keyword evidence="5" id="KW-1185">Reference proteome</keyword>
<dbReference type="SMART" id="SM00100">
    <property type="entry name" value="cNMP"/>
    <property type="match status" value="1"/>
</dbReference>
<dbReference type="Gene3D" id="1.10.287.630">
    <property type="entry name" value="Helix hairpin bin"/>
    <property type="match status" value="1"/>
</dbReference>
<dbReference type="PROSITE" id="PS50042">
    <property type="entry name" value="CNMP_BINDING_3"/>
    <property type="match status" value="1"/>
</dbReference>
<dbReference type="InterPro" id="IPR018488">
    <property type="entry name" value="cNMP-bd_CS"/>
</dbReference>
<evidence type="ECO:0000259" key="3">
    <source>
        <dbReference type="PROSITE" id="PS50042"/>
    </source>
</evidence>
<dbReference type="SUPFAM" id="SSF81324">
    <property type="entry name" value="Voltage-gated potassium channels"/>
    <property type="match status" value="1"/>
</dbReference>
<dbReference type="InterPro" id="IPR018490">
    <property type="entry name" value="cNMP-bd_dom_sf"/>
</dbReference>
<proteinExistence type="predicted"/>
<dbReference type="SUPFAM" id="SSF51206">
    <property type="entry name" value="cAMP-binding domain-like"/>
    <property type="match status" value="1"/>
</dbReference>
<dbReference type="InterPro" id="IPR000595">
    <property type="entry name" value="cNMP-bd_dom"/>
</dbReference>
<dbReference type="EMBL" id="QEAP01000253">
    <property type="protein sequence ID" value="TPX71341.1"/>
    <property type="molecule type" value="Genomic_DNA"/>
</dbReference>
<dbReference type="InterPro" id="IPR014710">
    <property type="entry name" value="RmlC-like_jellyroll"/>
</dbReference>
<dbReference type="CDD" id="cd00038">
    <property type="entry name" value="CAP_ED"/>
    <property type="match status" value="1"/>
</dbReference>
<feature type="domain" description="Cyclic nucleotide-binding" evidence="3">
    <location>
        <begin position="726"/>
        <end position="830"/>
    </location>
</feature>
<feature type="transmembrane region" description="Helical" evidence="2">
    <location>
        <begin position="570"/>
        <end position="588"/>
    </location>
</feature>
<evidence type="ECO:0000313" key="4">
    <source>
        <dbReference type="EMBL" id="TPX71341.1"/>
    </source>
</evidence>
<dbReference type="PANTHER" id="PTHR45689:SF5">
    <property type="entry name" value="I[[H]] CHANNEL, ISOFORM E"/>
    <property type="match status" value="1"/>
</dbReference>
<dbReference type="PROSITE" id="PS00889">
    <property type="entry name" value="CNMP_BINDING_2"/>
    <property type="match status" value="1"/>
</dbReference>
<dbReference type="InterPro" id="IPR051413">
    <property type="entry name" value="K/Na_HCN_channel"/>
</dbReference>
<protein>
    <recommendedName>
        <fullName evidence="3">Cyclic nucleotide-binding domain-containing protein</fullName>
    </recommendedName>
</protein>
<gene>
    <name evidence="4" type="ORF">CcCBS67573_g06201</name>
</gene>
<feature type="transmembrane region" description="Helical" evidence="2">
    <location>
        <begin position="537"/>
        <end position="558"/>
    </location>
</feature>
<dbReference type="Proteomes" id="UP000320333">
    <property type="component" value="Unassembled WGS sequence"/>
</dbReference>
<keyword evidence="2" id="KW-1133">Transmembrane helix</keyword>
<evidence type="ECO:0000256" key="1">
    <source>
        <dbReference type="SAM" id="MobiDB-lite"/>
    </source>
</evidence>
<dbReference type="Gene3D" id="1.10.287.70">
    <property type="match status" value="1"/>
</dbReference>
<dbReference type="OrthoDB" id="2021138at2759"/>
<dbReference type="GO" id="GO:0098855">
    <property type="term" value="C:HCN channel complex"/>
    <property type="evidence" value="ECO:0007669"/>
    <property type="project" value="TreeGrafter"/>
</dbReference>
<feature type="transmembrane region" description="Helical" evidence="2">
    <location>
        <begin position="388"/>
        <end position="408"/>
    </location>
</feature>
<accession>A0A507F4Y2</accession>
<dbReference type="GO" id="GO:0035725">
    <property type="term" value="P:sodium ion transmembrane transport"/>
    <property type="evidence" value="ECO:0007669"/>
    <property type="project" value="TreeGrafter"/>
</dbReference>
<comment type="caution">
    <text evidence="4">The sequence shown here is derived from an EMBL/GenBank/DDBJ whole genome shotgun (WGS) entry which is preliminary data.</text>
</comment>
<feature type="compositionally biased region" description="Basic and acidic residues" evidence="1">
    <location>
        <begin position="137"/>
        <end position="150"/>
    </location>
</feature>
<keyword evidence="2" id="KW-0472">Membrane</keyword>
<reference evidence="4 5" key="1">
    <citation type="journal article" date="2019" name="Sci. Rep.">
        <title>Comparative genomics of chytrid fungi reveal insights into the obligate biotrophic and pathogenic lifestyle of Synchytrium endobioticum.</title>
        <authorList>
            <person name="van de Vossenberg B.T.L.H."/>
            <person name="Warris S."/>
            <person name="Nguyen H.D.T."/>
            <person name="van Gent-Pelzer M.P.E."/>
            <person name="Joly D.L."/>
            <person name="van de Geest H.C."/>
            <person name="Bonants P.J.M."/>
            <person name="Smith D.S."/>
            <person name="Levesque C.A."/>
            <person name="van der Lee T.A.J."/>
        </authorList>
    </citation>
    <scope>NUCLEOTIDE SEQUENCE [LARGE SCALE GENOMIC DNA]</scope>
    <source>
        <strain evidence="4 5">CBS 675.73</strain>
    </source>
</reference>
<dbReference type="GO" id="GO:0003254">
    <property type="term" value="P:regulation of membrane depolarization"/>
    <property type="evidence" value="ECO:0007669"/>
    <property type="project" value="TreeGrafter"/>
</dbReference>
<keyword evidence="2" id="KW-0812">Transmembrane</keyword>
<feature type="transmembrane region" description="Helical" evidence="2">
    <location>
        <begin position="608"/>
        <end position="628"/>
    </location>
</feature>
<evidence type="ECO:0000256" key="2">
    <source>
        <dbReference type="SAM" id="Phobius"/>
    </source>
</evidence>
<dbReference type="PANTHER" id="PTHR45689">
    <property type="entry name" value="I[[H]] CHANNEL, ISOFORM E"/>
    <property type="match status" value="1"/>
</dbReference>
<feature type="compositionally biased region" description="Polar residues" evidence="1">
    <location>
        <begin position="125"/>
        <end position="135"/>
    </location>
</feature>
<organism evidence="4 5">
    <name type="scientific">Chytriomyces confervae</name>
    <dbReference type="NCBI Taxonomy" id="246404"/>
    <lineage>
        <taxon>Eukaryota</taxon>
        <taxon>Fungi</taxon>
        <taxon>Fungi incertae sedis</taxon>
        <taxon>Chytridiomycota</taxon>
        <taxon>Chytridiomycota incertae sedis</taxon>
        <taxon>Chytridiomycetes</taxon>
        <taxon>Chytridiales</taxon>
        <taxon>Chytriomycetaceae</taxon>
        <taxon>Chytriomyces</taxon>
    </lineage>
</organism>
<feature type="transmembrane region" description="Helical" evidence="2">
    <location>
        <begin position="428"/>
        <end position="453"/>
    </location>
</feature>
<dbReference type="Gene3D" id="2.60.120.10">
    <property type="entry name" value="Jelly Rolls"/>
    <property type="match status" value="1"/>
</dbReference>
<sequence>MPIDALFASLIPELQSTLSTCKLAVLKCEAMMALLSKAKGGDALARVLSGYTMDLGSDVSNHHLPQNPSLQSKNIPSRAVSGSLEMGIRWDPEDYTAFEEISSTSANPTFAASSKQYLARKLRSSLHSSNQSFTTARRKDTTPHFRRESSAKSPQAAIGLSFDASPPRNTRDSVMTVNRRDPDMNTVANSNPALPNQLPSPHESLTRNMTPNQKPITSSNNLVPIPAGQYLDFFYQMRINGLMPAVTRNTSSAESVEVSASHSVMSVQDIEKMGCGRNGGEIHPKVKAAYKQKINISPSSGDVLPDFKKPHFAKLPSRPKDAPIVTGLSESNDSCEEPSVDWYAAIFLLPAYDDKGRRLALDSFELEDLLVVHFVATGMHPKSVFNTYWDVTMIALFSAVFWMVPFVISFQPLLPDKTLHYTCYTITVIYFFESLISAVTPVASVSTSVIYSFREYELLRPDLSSWLNTWILWKSPLEFLTLIPFEIMFPNWHFNRILLLIKLIRSWKLRSMISRCALLKRLQARLDAASGMAVSKIMPIAVAMMFFVHWNACVMYLLGRRNRFTGWDTYWRGVNTANLFQFYTWTTYQSLGNMFPRGFFPDSAAEQLIYSVFIIFAAVLYASFLGAISSATMSINPAGRLYTQKMEELLDYVKFKNLPQETTEKLFDYYETKYRGKYFEEEVMLAEMNESLRAEILLKNTRALIEQVPFLRREENDGRDEIFIGRIARALRSHYYVQGDFITKQGDTGYDMFFILSGKLDVTINNKCVVSLYDGSYIGEVALISKGLRTATVQAAKPSVLYRLTHHDFHEILGEFPDMLFRINQLALDRERILGSRY</sequence>
<feature type="region of interest" description="Disordered" evidence="1">
    <location>
        <begin position="125"/>
        <end position="173"/>
    </location>
</feature>
<dbReference type="AlphaFoldDB" id="A0A507F4Y2"/>
<dbReference type="Pfam" id="PF00027">
    <property type="entry name" value="cNMP_binding"/>
    <property type="match status" value="1"/>
</dbReference>
<dbReference type="GO" id="GO:0005249">
    <property type="term" value="F:voltage-gated potassium channel activity"/>
    <property type="evidence" value="ECO:0007669"/>
    <property type="project" value="TreeGrafter"/>
</dbReference>
<evidence type="ECO:0000313" key="5">
    <source>
        <dbReference type="Proteomes" id="UP000320333"/>
    </source>
</evidence>
<name>A0A507F4Y2_9FUNG</name>